<dbReference type="SUPFAM" id="SSF56176">
    <property type="entry name" value="FAD-binding/transporter-associated domain-like"/>
    <property type="match status" value="1"/>
</dbReference>
<keyword evidence="4" id="KW-0274">FAD</keyword>
<dbReference type="InterPro" id="IPR012951">
    <property type="entry name" value="BBE"/>
</dbReference>
<dbReference type="GO" id="GO:0016491">
    <property type="term" value="F:oxidoreductase activity"/>
    <property type="evidence" value="ECO:0007669"/>
    <property type="project" value="UniProtKB-KW"/>
</dbReference>
<name>A0AAD9APK2_9PEZI</name>
<gene>
    <name evidence="8" type="ORF">CCHR01_07015</name>
</gene>
<evidence type="ECO:0000256" key="6">
    <source>
        <dbReference type="SAM" id="SignalP"/>
    </source>
</evidence>
<accession>A0AAD9APK2</accession>
<evidence type="ECO:0000256" key="2">
    <source>
        <dbReference type="ARBA" id="ARBA00005466"/>
    </source>
</evidence>
<dbReference type="AlphaFoldDB" id="A0AAD9APK2"/>
<dbReference type="InterPro" id="IPR050416">
    <property type="entry name" value="FAD-linked_Oxidoreductase"/>
</dbReference>
<dbReference type="Pfam" id="PF08031">
    <property type="entry name" value="BBE"/>
    <property type="match status" value="1"/>
</dbReference>
<evidence type="ECO:0000313" key="9">
    <source>
        <dbReference type="Proteomes" id="UP001243330"/>
    </source>
</evidence>
<dbReference type="InterPro" id="IPR036318">
    <property type="entry name" value="FAD-bd_PCMH-like_sf"/>
</dbReference>
<organism evidence="8 9">
    <name type="scientific">Colletotrichum chrysophilum</name>
    <dbReference type="NCBI Taxonomy" id="1836956"/>
    <lineage>
        <taxon>Eukaryota</taxon>
        <taxon>Fungi</taxon>
        <taxon>Dikarya</taxon>
        <taxon>Ascomycota</taxon>
        <taxon>Pezizomycotina</taxon>
        <taxon>Sordariomycetes</taxon>
        <taxon>Hypocreomycetidae</taxon>
        <taxon>Glomerellales</taxon>
        <taxon>Glomerellaceae</taxon>
        <taxon>Colletotrichum</taxon>
        <taxon>Colletotrichum gloeosporioides species complex</taxon>
    </lineage>
</organism>
<dbReference type="PROSITE" id="PS51387">
    <property type="entry name" value="FAD_PCMH"/>
    <property type="match status" value="1"/>
</dbReference>
<comment type="cofactor">
    <cofactor evidence="1">
        <name>FAD</name>
        <dbReference type="ChEBI" id="CHEBI:57692"/>
    </cofactor>
</comment>
<dbReference type="Gene3D" id="3.40.462.20">
    <property type="match status" value="1"/>
</dbReference>
<dbReference type="Proteomes" id="UP001243330">
    <property type="component" value="Unassembled WGS sequence"/>
</dbReference>
<protein>
    <submittedName>
        <fullName evidence="8">Glucooligosaccharide oxidase</fullName>
    </submittedName>
</protein>
<evidence type="ECO:0000256" key="1">
    <source>
        <dbReference type="ARBA" id="ARBA00001974"/>
    </source>
</evidence>
<feature type="chain" id="PRO_5042006845" evidence="6">
    <location>
        <begin position="19"/>
        <end position="515"/>
    </location>
</feature>
<keyword evidence="5" id="KW-0560">Oxidoreductase</keyword>
<evidence type="ECO:0000256" key="4">
    <source>
        <dbReference type="ARBA" id="ARBA00022827"/>
    </source>
</evidence>
<reference evidence="8" key="1">
    <citation type="submission" date="2023-01" db="EMBL/GenBank/DDBJ databases">
        <title>Colletotrichum chrysophilum M932 genome sequence.</title>
        <authorList>
            <person name="Baroncelli R."/>
        </authorList>
    </citation>
    <scope>NUCLEOTIDE SEQUENCE</scope>
    <source>
        <strain evidence="8">M932</strain>
    </source>
</reference>
<evidence type="ECO:0000313" key="8">
    <source>
        <dbReference type="EMBL" id="KAK1850390.1"/>
    </source>
</evidence>
<keyword evidence="6" id="KW-0732">Signal</keyword>
<feature type="domain" description="FAD-binding PCMH-type" evidence="7">
    <location>
        <begin position="57"/>
        <end position="232"/>
    </location>
</feature>
<dbReference type="Gene3D" id="3.30.465.10">
    <property type="match status" value="1"/>
</dbReference>
<dbReference type="InterPro" id="IPR006094">
    <property type="entry name" value="Oxid_FAD_bind_N"/>
</dbReference>
<sequence length="515" mass="56645">MVSTKVLGLLTAVSLVVSSPLNKKAVIDDCLFAASVPYNEKGSSQWEADGSPFNVRIPYVPVSIAVPLNTEHIQAAVKCGRDNGVKVTPKCGGHSYANFGFGGEDGHLMLELDHMYNVTLDNATGIATVQAGSRLGHVASELYKQGGKAISHGTCPGQRVGSAGHVLHGGYGMSSHTKGLALDWLVGAKVVLANSTVVIASEAENADLFWALKGAGSSLGVASEFYFKTFDAPQQATNFLAVLQWDSQKSIDEFKVLQDWAEEEMPRELNMRLFITPRFTNLEGMFYGNKTGLQDILDPLLTKLGGKLTTSQTTDWFGNLQHFGNGLALDQKDTYKKASFFLGLTHCRLANSHQQENFYSSSLYTDKLSDDQIESFVNYWYGAGKALKRDWWVQVDLHGGKNSAITAIPANSSAYAHRDKLLLYQFYDRVDLSATYPEDGFSFLQGFRANTTLGMEPGEQGMYFNYPDPNMEQDEAQTKYWGDNLARLQEIKAAVDPTEVFYFPQSVRPATPVEH</sequence>
<dbReference type="PANTHER" id="PTHR42973">
    <property type="entry name" value="BINDING OXIDOREDUCTASE, PUTATIVE (AFU_ORTHOLOGUE AFUA_1G17690)-RELATED"/>
    <property type="match status" value="1"/>
</dbReference>
<evidence type="ECO:0000259" key="7">
    <source>
        <dbReference type="PROSITE" id="PS51387"/>
    </source>
</evidence>
<dbReference type="PANTHER" id="PTHR42973:SF39">
    <property type="entry name" value="FAD-BINDING PCMH-TYPE DOMAIN-CONTAINING PROTEIN"/>
    <property type="match status" value="1"/>
</dbReference>
<comment type="similarity">
    <text evidence="2">Belongs to the oxygen-dependent FAD-linked oxidoreductase family.</text>
</comment>
<evidence type="ECO:0000256" key="3">
    <source>
        <dbReference type="ARBA" id="ARBA00022630"/>
    </source>
</evidence>
<dbReference type="Pfam" id="PF01565">
    <property type="entry name" value="FAD_binding_4"/>
    <property type="match status" value="1"/>
</dbReference>
<keyword evidence="9" id="KW-1185">Reference proteome</keyword>
<feature type="signal peptide" evidence="6">
    <location>
        <begin position="1"/>
        <end position="18"/>
    </location>
</feature>
<comment type="caution">
    <text evidence="8">The sequence shown here is derived from an EMBL/GenBank/DDBJ whole genome shotgun (WGS) entry which is preliminary data.</text>
</comment>
<evidence type="ECO:0000256" key="5">
    <source>
        <dbReference type="ARBA" id="ARBA00023002"/>
    </source>
</evidence>
<dbReference type="EMBL" id="JAQOWY010000121">
    <property type="protein sequence ID" value="KAK1850390.1"/>
    <property type="molecule type" value="Genomic_DNA"/>
</dbReference>
<dbReference type="InterPro" id="IPR016169">
    <property type="entry name" value="FAD-bd_PCMH_sub2"/>
</dbReference>
<dbReference type="GO" id="GO:0071949">
    <property type="term" value="F:FAD binding"/>
    <property type="evidence" value="ECO:0007669"/>
    <property type="project" value="InterPro"/>
</dbReference>
<keyword evidence="3" id="KW-0285">Flavoprotein</keyword>
<dbReference type="InterPro" id="IPR016166">
    <property type="entry name" value="FAD-bd_PCMH"/>
</dbReference>
<proteinExistence type="inferred from homology"/>